<dbReference type="OrthoDB" id="271862at2759"/>
<dbReference type="AlphaFoldDB" id="A0A1C7N155"/>
<dbReference type="SUPFAM" id="SSF54791">
    <property type="entry name" value="Eukaryotic type KH-domain (KH-domain type I)"/>
    <property type="match status" value="2"/>
</dbReference>
<dbReference type="CDD" id="cd22453">
    <property type="entry name" value="KH-I_MUG60_like"/>
    <property type="match status" value="1"/>
</dbReference>
<name>A0A1C7N155_9FUNG</name>
<dbReference type="InterPro" id="IPR056553">
    <property type="entry name" value="KH_Mug60-KHD4"/>
</dbReference>
<dbReference type="GO" id="GO:0003723">
    <property type="term" value="F:RNA binding"/>
    <property type="evidence" value="ECO:0007669"/>
    <property type="project" value="UniProtKB-UniRule"/>
</dbReference>
<keyword evidence="1" id="KW-0694">RNA-binding</keyword>
<reference evidence="4 5" key="1">
    <citation type="submission" date="2016-03" db="EMBL/GenBank/DDBJ databases">
        <title>Choanephora cucurbitarum.</title>
        <authorList>
            <person name="Min B."/>
            <person name="Park H."/>
            <person name="Park J.-H."/>
            <person name="Shin H.-D."/>
            <person name="Choi I.-G."/>
        </authorList>
    </citation>
    <scope>NUCLEOTIDE SEQUENCE [LARGE SCALE GENOMIC DNA]</scope>
    <source>
        <strain evidence="4 5">KUS-F28377</strain>
    </source>
</reference>
<dbReference type="Proteomes" id="UP000093000">
    <property type="component" value="Unassembled WGS sequence"/>
</dbReference>
<dbReference type="Pfam" id="PF24563">
    <property type="entry name" value="KH_Mug60-KHD4"/>
    <property type="match status" value="1"/>
</dbReference>
<dbReference type="InParanoid" id="A0A1C7N155"/>
<evidence type="ECO:0000259" key="3">
    <source>
        <dbReference type="SMART" id="SM00322"/>
    </source>
</evidence>
<organism evidence="4 5">
    <name type="scientific">Choanephora cucurbitarum</name>
    <dbReference type="NCBI Taxonomy" id="101091"/>
    <lineage>
        <taxon>Eukaryota</taxon>
        <taxon>Fungi</taxon>
        <taxon>Fungi incertae sedis</taxon>
        <taxon>Mucoromycota</taxon>
        <taxon>Mucoromycotina</taxon>
        <taxon>Mucoromycetes</taxon>
        <taxon>Mucorales</taxon>
        <taxon>Mucorineae</taxon>
        <taxon>Choanephoraceae</taxon>
        <taxon>Choanephoroideae</taxon>
        <taxon>Choanephora</taxon>
    </lineage>
</organism>
<dbReference type="InterPro" id="IPR036612">
    <property type="entry name" value="KH_dom_type_1_sf"/>
</dbReference>
<gene>
    <name evidence="4" type="ORF">A0J61_09148</name>
</gene>
<dbReference type="EMBL" id="LUGH01000784">
    <property type="protein sequence ID" value="OBZ82802.1"/>
    <property type="molecule type" value="Genomic_DNA"/>
</dbReference>
<dbReference type="Gene3D" id="3.30.1370.10">
    <property type="entry name" value="K Homology domain, type 1"/>
    <property type="match status" value="2"/>
</dbReference>
<dbReference type="PROSITE" id="PS50084">
    <property type="entry name" value="KH_TYPE_1"/>
    <property type="match status" value="1"/>
</dbReference>
<feature type="region of interest" description="Disordered" evidence="2">
    <location>
        <begin position="750"/>
        <end position="770"/>
    </location>
</feature>
<protein>
    <recommendedName>
        <fullName evidence="3">K Homology domain-containing protein</fullName>
    </recommendedName>
</protein>
<keyword evidence="5" id="KW-1185">Reference proteome</keyword>
<dbReference type="Pfam" id="PF00013">
    <property type="entry name" value="KH_1"/>
    <property type="match status" value="1"/>
</dbReference>
<feature type="domain" description="K Homology" evidence="3">
    <location>
        <begin position="70"/>
        <end position="147"/>
    </location>
</feature>
<accession>A0A1C7N155</accession>
<dbReference type="InterPro" id="IPR004088">
    <property type="entry name" value="KH_dom_type_1"/>
</dbReference>
<evidence type="ECO:0000256" key="2">
    <source>
        <dbReference type="SAM" id="MobiDB-lite"/>
    </source>
</evidence>
<evidence type="ECO:0000313" key="4">
    <source>
        <dbReference type="EMBL" id="OBZ82802.1"/>
    </source>
</evidence>
<proteinExistence type="predicted"/>
<dbReference type="InterPro" id="IPR004087">
    <property type="entry name" value="KH_dom"/>
</dbReference>
<comment type="caution">
    <text evidence="4">The sequence shown here is derived from an EMBL/GenBank/DDBJ whole genome shotgun (WGS) entry which is preliminary data.</text>
</comment>
<evidence type="ECO:0000256" key="1">
    <source>
        <dbReference type="PROSITE-ProRule" id="PRU00117"/>
    </source>
</evidence>
<feature type="domain" description="K Homology" evidence="3">
    <location>
        <begin position="359"/>
        <end position="426"/>
    </location>
</feature>
<dbReference type="STRING" id="101091.A0A1C7N155"/>
<dbReference type="SMART" id="SM00322">
    <property type="entry name" value="KH"/>
    <property type="match status" value="2"/>
</dbReference>
<evidence type="ECO:0000313" key="5">
    <source>
        <dbReference type="Proteomes" id="UP000093000"/>
    </source>
</evidence>
<sequence length="868" mass="98781">MVTIDSPSMNALFHPEIKARLSKIAKRHDIQIKVVSSSSSEPEIQLIGSIDDIEVARVEVLCQMDLLCDMHMETIETIPSFLHNIIAGRRHTQLHSIMEETSTNVYLQSPFSHVCKERKQDSNLICLTGQSKSELLKAKELLTKLSSQKLKSFYQKDLTMAANKIDWLLLFKRSQLRKIMMDNGSFFSFPILGATSNTVSVYAENRVNVERSIRLLNQLITVLYDASFELSPRSLKDVNMSLCLGKLSKSTGVTASYFDDNHVISLFGTEKQVKHTYQLLAKIPFFKESQKFTSFRLELATDQLEFISGKKNGKINKIMKACVVNIRFVAVNEYNSSIFIESTHYKSAFEGLLLLQDELPAEVSFYVPEIYHRRIIGVGGKNIQKVMKKYGVYVKFSGAEELASLGGYFENEDNVVARTPMKNQVNLENLKQTVTDFVGFEKDRDYVSQPFTIPFTLQRTLLEHHDSELHEVCHSHNVKIRWPERLGTSHAEIYGPQSHISAVSLFLSSIVKVEQHLVIAYAEEFGKTVSEDLVTQLRKDLSGLEDSVYLIDVLVLQQKQYQFHSKQLEFSWISHAGEKYVVFRMLGSLASKQHFEKTKSIIQSRLEAHNLPFTELKSNSTLLESDQGSNEGTYKSMFNNTEVPKKETQVSSNLKQLPRSQSCYEPALHPLEMPRTKSFCTTTNSFLSMPVHNHRNIWASAQASVKHNSLPMLPIDSIPLSQFNMHSAFPVQPHHPFSPMADEAMTENGYHPQSRAKSSVPTIGTRHQDPFPEQYLSHQQYPQRHSSWPNIFLGGRDLFDTLPSRRASSINTTQYAFEHQPNSCSFLQHHKKAHGLSPSSSPMHIDTMMLPAINSFEHRYQDPSGFNI</sequence>